<sequence>GSGRGAGGAGGSGGDHRRDVPQPLRFWPVGQRLPGPDLLRRGDAGGDRGDRGRAPGGGTTGGAVDLPARATRWRSAV</sequence>
<protein>
    <submittedName>
        <fullName evidence="2">Uncharacterized protein</fullName>
    </submittedName>
</protein>
<feature type="region of interest" description="Disordered" evidence="1">
    <location>
        <begin position="1"/>
        <end position="77"/>
    </location>
</feature>
<feature type="compositionally biased region" description="Basic and acidic residues" evidence="1">
    <location>
        <begin position="38"/>
        <end position="53"/>
    </location>
</feature>
<feature type="compositionally biased region" description="Gly residues" evidence="1">
    <location>
        <begin position="1"/>
        <end position="13"/>
    </location>
</feature>
<proteinExistence type="predicted"/>
<gene>
    <name evidence="2" type="ORF">AVDCRST_MAG73-226</name>
</gene>
<reference evidence="2" key="1">
    <citation type="submission" date="2020-02" db="EMBL/GenBank/DDBJ databases">
        <authorList>
            <person name="Meier V. D."/>
        </authorList>
    </citation>
    <scope>NUCLEOTIDE SEQUENCE</scope>
    <source>
        <strain evidence="2">AVDCRST_MAG73</strain>
    </source>
</reference>
<evidence type="ECO:0000256" key="1">
    <source>
        <dbReference type="SAM" id="MobiDB-lite"/>
    </source>
</evidence>
<dbReference type="AlphaFoldDB" id="A0A6J4TFI5"/>
<accession>A0A6J4TFI5</accession>
<feature type="non-terminal residue" evidence="2">
    <location>
        <position position="1"/>
    </location>
</feature>
<feature type="non-terminal residue" evidence="2">
    <location>
        <position position="77"/>
    </location>
</feature>
<name>A0A6J4TFI5_9BACT</name>
<evidence type="ECO:0000313" key="2">
    <source>
        <dbReference type="EMBL" id="CAA9521831.1"/>
    </source>
</evidence>
<dbReference type="EMBL" id="CADCWE010000014">
    <property type="protein sequence ID" value="CAA9521831.1"/>
    <property type="molecule type" value="Genomic_DNA"/>
</dbReference>
<organism evidence="2">
    <name type="scientific">uncultured Thermomicrobiales bacterium</name>
    <dbReference type="NCBI Taxonomy" id="1645740"/>
    <lineage>
        <taxon>Bacteria</taxon>
        <taxon>Pseudomonadati</taxon>
        <taxon>Thermomicrobiota</taxon>
        <taxon>Thermomicrobia</taxon>
        <taxon>Thermomicrobiales</taxon>
        <taxon>environmental samples</taxon>
    </lineage>
</organism>